<evidence type="ECO:0000313" key="9">
    <source>
        <dbReference type="Proteomes" id="UP000547510"/>
    </source>
</evidence>
<name>A0A841CWA8_9PSEU</name>
<evidence type="ECO:0000259" key="7">
    <source>
        <dbReference type="Pfam" id="PF02737"/>
    </source>
</evidence>
<dbReference type="Gene3D" id="3.40.50.720">
    <property type="entry name" value="NAD(P)-binding Rossmann-like Domain"/>
    <property type="match status" value="1"/>
</dbReference>
<dbReference type="SUPFAM" id="SSF51735">
    <property type="entry name" value="NAD(P)-binding Rossmann-fold domains"/>
    <property type="match status" value="1"/>
</dbReference>
<evidence type="ECO:0000259" key="6">
    <source>
        <dbReference type="Pfam" id="PF00725"/>
    </source>
</evidence>
<feature type="binding site" evidence="5">
    <location>
        <begin position="10"/>
        <end position="15"/>
    </location>
    <ligand>
        <name>NAD(+)</name>
        <dbReference type="ChEBI" id="CHEBI:57540"/>
    </ligand>
</feature>
<evidence type="ECO:0000256" key="2">
    <source>
        <dbReference type="ARBA" id="ARBA00009463"/>
    </source>
</evidence>
<dbReference type="Gene3D" id="1.10.1040.10">
    <property type="entry name" value="N-(1-d-carboxylethyl)-l-norvaline Dehydrogenase, domain 2"/>
    <property type="match status" value="1"/>
</dbReference>
<dbReference type="EMBL" id="JACHJN010000018">
    <property type="protein sequence ID" value="MBB5960584.1"/>
    <property type="molecule type" value="Genomic_DNA"/>
</dbReference>
<dbReference type="AlphaFoldDB" id="A0A841CWA8"/>
<feature type="binding site" evidence="5">
    <location>
        <position position="101"/>
    </location>
    <ligand>
        <name>NAD(+)</name>
        <dbReference type="ChEBI" id="CHEBI:57540"/>
    </ligand>
</feature>
<keyword evidence="3 8" id="KW-0560">Oxidoreductase</keyword>
<dbReference type="Pfam" id="PF02737">
    <property type="entry name" value="3HCDH_N"/>
    <property type="match status" value="1"/>
</dbReference>
<accession>A0A841CWA8</accession>
<dbReference type="SUPFAM" id="SSF48179">
    <property type="entry name" value="6-phosphogluconate dehydrogenase C-terminal domain-like"/>
    <property type="match status" value="1"/>
</dbReference>
<reference evidence="8 9" key="1">
    <citation type="submission" date="2020-08" db="EMBL/GenBank/DDBJ databases">
        <title>Genomic Encyclopedia of Type Strains, Phase III (KMG-III): the genomes of soil and plant-associated and newly described type strains.</title>
        <authorList>
            <person name="Whitman W."/>
        </authorList>
    </citation>
    <scope>NUCLEOTIDE SEQUENCE [LARGE SCALE GENOMIC DNA]</scope>
    <source>
        <strain evidence="8 9">CECT 8640</strain>
    </source>
</reference>
<dbReference type="PIRSF" id="PIRSF000105">
    <property type="entry name" value="HCDH"/>
    <property type="match status" value="1"/>
</dbReference>
<evidence type="ECO:0000256" key="3">
    <source>
        <dbReference type="ARBA" id="ARBA00023002"/>
    </source>
</evidence>
<dbReference type="FunFam" id="3.40.50.720:FF:000009">
    <property type="entry name" value="Fatty oxidation complex, alpha subunit"/>
    <property type="match status" value="1"/>
</dbReference>
<dbReference type="Proteomes" id="UP000547510">
    <property type="component" value="Unassembled WGS sequence"/>
</dbReference>
<dbReference type="Pfam" id="PF00725">
    <property type="entry name" value="3HCDH"/>
    <property type="match status" value="1"/>
</dbReference>
<comment type="similarity">
    <text evidence="2">Belongs to the 3-hydroxyacyl-CoA dehydrogenase family.</text>
</comment>
<evidence type="ECO:0000256" key="5">
    <source>
        <dbReference type="PIRSR" id="PIRSR000105-2"/>
    </source>
</evidence>
<dbReference type="GO" id="GO:0006631">
    <property type="term" value="P:fatty acid metabolic process"/>
    <property type="evidence" value="ECO:0007669"/>
    <property type="project" value="InterPro"/>
</dbReference>
<feature type="binding site" evidence="5">
    <location>
        <position position="278"/>
    </location>
    <ligand>
        <name>NAD(+)</name>
        <dbReference type="ChEBI" id="CHEBI:57540"/>
    </ligand>
</feature>
<feature type="binding site" evidence="5">
    <location>
        <position position="123"/>
    </location>
    <ligand>
        <name>NAD(+)</name>
        <dbReference type="ChEBI" id="CHEBI:57540"/>
    </ligand>
</feature>
<feature type="binding site" evidence="5">
    <location>
        <position position="147"/>
    </location>
    <ligand>
        <name>NAD(+)</name>
        <dbReference type="ChEBI" id="CHEBI:57540"/>
    </ligand>
</feature>
<dbReference type="InterPro" id="IPR006108">
    <property type="entry name" value="3HC_DH_C"/>
</dbReference>
<dbReference type="PANTHER" id="PTHR48075:SF5">
    <property type="entry name" value="3-HYDROXYBUTYRYL-COA DEHYDROGENASE"/>
    <property type="match status" value="1"/>
</dbReference>
<proteinExistence type="inferred from homology"/>
<evidence type="ECO:0000256" key="1">
    <source>
        <dbReference type="ARBA" id="ARBA00005086"/>
    </source>
</evidence>
<feature type="binding site" evidence="5">
    <location>
        <position position="33"/>
    </location>
    <ligand>
        <name>NAD(+)</name>
        <dbReference type="ChEBI" id="CHEBI:57540"/>
    </ligand>
</feature>
<evidence type="ECO:0000256" key="4">
    <source>
        <dbReference type="PIRSR" id="PIRSR000105-1"/>
    </source>
</evidence>
<feature type="site" description="Important for catalytic activity" evidence="4">
    <location>
        <position position="144"/>
    </location>
</feature>
<dbReference type="GO" id="GO:0008691">
    <property type="term" value="F:3-hydroxybutyryl-CoA dehydrogenase activity"/>
    <property type="evidence" value="ECO:0007669"/>
    <property type="project" value="UniProtKB-EC"/>
</dbReference>
<dbReference type="InterPro" id="IPR036291">
    <property type="entry name" value="NAD(P)-bd_dom_sf"/>
</dbReference>
<dbReference type="GO" id="GO:0070403">
    <property type="term" value="F:NAD+ binding"/>
    <property type="evidence" value="ECO:0007669"/>
    <property type="project" value="InterPro"/>
</dbReference>
<organism evidence="8 9">
    <name type="scientific">Saccharothrix tamanrassetensis</name>
    <dbReference type="NCBI Taxonomy" id="1051531"/>
    <lineage>
        <taxon>Bacteria</taxon>
        <taxon>Bacillati</taxon>
        <taxon>Actinomycetota</taxon>
        <taxon>Actinomycetes</taxon>
        <taxon>Pseudonocardiales</taxon>
        <taxon>Pseudonocardiaceae</taxon>
        <taxon>Saccharothrix</taxon>
    </lineage>
</organism>
<dbReference type="InterPro" id="IPR022694">
    <property type="entry name" value="3-OHacyl-CoA_DH"/>
</dbReference>
<comment type="pathway">
    <text evidence="1">Lipid metabolism; butanoate metabolism.</text>
</comment>
<keyword evidence="9" id="KW-1185">Reference proteome</keyword>
<dbReference type="InterPro" id="IPR008927">
    <property type="entry name" value="6-PGluconate_DH-like_C_sf"/>
</dbReference>
<dbReference type="InterPro" id="IPR013328">
    <property type="entry name" value="6PGD_dom2"/>
</dbReference>
<feature type="binding site" evidence="5">
    <location>
        <position position="96"/>
    </location>
    <ligand>
        <name>NAD(+)</name>
        <dbReference type="ChEBI" id="CHEBI:57540"/>
    </ligand>
</feature>
<sequence length="286" mass="30559">MTPRTVGVIGAGTIGRGVAQSLAQAGHDVVLVDVSARQLADATEQIARDLLVLRMLPGTAGRAGNEDPAAVLARVRTATANDALADVDFVVENVTEDWAVKRAVYEEIDRICRPDVVFGVNTSAIPITRVGSVTGRAPKVLGLHFMNPVPMLDTVEVVRGTFTSQDTLDTASELLAGMGKTGIVVQDAPGFVTNRVLMPTINEAIFCVQDGVATAEQVDLMFQGCFGHPMGPLRTGDLIGLDTILNSITVLYESYRDSKYRPAPLLVRMVEAGLLGRKTGRGFYTY</sequence>
<evidence type="ECO:0000313" key="8">
    <source>
        <dbReference type="EMBL" id="MBB5960584.1"/>
    </source>
</evidence>
<feature type="domain" description="3-hydroxyacyl-CoA dehydrogenase C-terminal" evidence="6">
    <location>
        <begin position="190"/>
        <end position="286"/>
    </location>
</feature>
<dbReference type="RefSeq" id="WP_184698918.1">
    <property type="nucleotide sequence ID" value="NZ_JACHJN010000018.1"/>
</dbReference>
<feature type="domain" description="3-hydroxyacyl-CoA dehydrogenase NAD binding" evidence="7">
    <location>
        <begin position="5"/>
        <end position="187"/>
    </location>
</feature>
<keyword evidence="5" id="KW-0520">NAD</keyword>
<dbReference type="PANTHER" id="PTHR48075">
    <property type="entry name" value="3-HYDROXYACYL-COA DEHYDROGENASE FAMILY PROTEIN"/>
    <property type="match status" value="1"/>
</dbReference>
<gene>
    <name evidence="8" type="ORF">FHS29_007212</name>
</gene>
<protein>
    <submittedName>
        <fullName evidence="8">3-hydroxybutyryl-CoA dehydrogenase</fullName>
        <ecNumber evidence="8">1.1.1.157</ecNumber>
    </submittedName>
</protein>
<dbReference type="EC" id="1.1.1.157" evidence="8"/>
<comment type="caution">
    <text evidence="8">The sequence shown here is derived from an EMBL/GenBank/DDBJ whole genome shotgun (WGS) entry which is preliminary data.</text>
</comment>
<dbReference type="InterPro" id="IPR006176">
    <property type="entry name" value="3-OHacyl-CoA_DH_NAD-bd"/>
</dbReference>